<dbReference type="Proteomes" id="UP000014073">
    <property type="component" value="Unassembled WGS sequence"/>
</dbReference>
<evidence type="ECO:0000256" key="3">
    <source>
        <dbReference type="ARBA" id="ARBA00022679"/>
    </source>
</evidence>
<dbReference type="InterPro" id="IPR001736">
    <property type="entry name" value="PLipase_D/transphosphatidylase"/>
</dbReference>
<dbReference type="SMART" id="SM00155">
    <property type="entry name" value="PLDc"/>
    <property type="match status" value="2"/>
</dbReference>
<dbReference type="GO" id="GO:0032049">
    <property type="term" value="P:cardiolipin biosynthetic process"/>
    <property type="evidence" value="ECO:0007669"/>
    <property type="project" value="UniProtKB-UniRule"/>
</dbReference>
<comment type="caution">
    <text evidence="11">The sequence shown here is derived from an EMBL/GenBank/DDBJ whole genome shotgun (WGS) entry which is preliminary data.</text>
</comment>
<dbReference type="PROSITE" id="PS50035">
    <property type="entry name" value="PLD"/>
    <property type="match status" value="2"/>
</dbReference>
<dbReference type="Pfam" id="PF13091">
    <property type="entry name" value="PLDc_2"/>
    <property type="match status" value="2"/>
</dbReference>
<dbReference type="HOGENOM" id="CLU_038053_1_1_10"/>
<dbReference type="PANTHER" id="PTHR21248:SF22">
    <property type="entry name" value="PHOSPHOLIPASE D"/>
    <property type="match status" value="1"/>
</dbReference>
<comment type="subcellular location">
    <subcellularLocation>
        <location evidence="1">Cell membrane</location>
    </subcellularLocation>
</comment>
<organism evidence="11 12">
    <name type="scientific">Phocaeicola coprophilus DSM 18228 = JCM 13818</name>
    <dbReference type="NCBI Taxonomy" id="547042"/>
    <lineage>
        <taxon>Bacteria</taxon>
        <taxon>Pseudomonadati</taxon>
        <taxon>Bacteroidota</taxon>
        <taxon>Bacteroidia</taxon>
        <taxon>Bacteroidales</taxon>
        <taxon>Bacteroidaceae</taxon>
        <taxon>Phocaeicola</taxon>
    </lineage>
</organism>
<reference evidence="11 12" key="1">
    <citation type="submission" date="2008-12" db="EMBL/GenBank/DDBJ databases">
        <authorList>
            <person name="Fulton L."/>
            <person name="Clifton S."/>
            <person name="Fulton B."/>
            <person name="Xu J."/>
            <person name="Minx P."/>
            <person name="Pepin K.H."/>
            <person name="Johnson M."/>
            <person name="Bhonagiri V."/>
            <person name="Nash W.E."/>
            <person name="Mardis E.R."/>
            <person name="Wilson R.K."/>
        </authorList>
    </citation>
    <scope>NUCLEOTIDE SEQUENCE [LARGE SCALE GENOMIC DNA]</scope>
    <source>
        <strain evidence="11 12">DSM 18228</strain>
    </source>
</reference>
<feature type="signal peptide" evidence="9">
    <location>
        <begin position="1"/>
        <end position="27"/>
    </location>
</feature>
<accession>S0F9S5</accession>
<dbReference type="PANTHER" id="PTHR21248">
    <property type="entry name" value="CARDIOLIPIN SYNTHASE"/>
    <property type="match status" value="1"/>
</dbReference>
<protein>
    <recommendedName>
        <fullName evidence="8">Cardiolipin synthase</fullName>
        <ecNumber evidence="8">2.7.8.-</ecNumber>
    </recommendedName>
</protein>
<keyword evidence="11" id="KW-0378">Hydrolase</keyword>
<evidence type="ECO:0000259" key="10">
    <source>
        <dbReference type="PROSITE" id="PS50035"/>
    </source>
</evidence>
<dbReference type="EC" id="2.7.8.-" evidence="8"/>
<evidence type="ECO:0000256" key="6">
    <source>
        <dbReference type="ARBA" id="ARBA00022989"/>
    </source>
</evidence>
<proteinExistence type="predicted"/>
<dbReference type="AlphaFoldDB" id="S0F9S5"/>
<dbReference type="GO" id="GO:0005886">
    <property type="term" value="C:plasma membrane"/>
    <property type="evidence" value="ECO:0007669"/>
    <property type="project" value="UniProtKB-SubCell"/>
</dbReference>
<keyword evidence="7" id="KW-0472">Membrane</keyword>
<evidence type="ECO:0000256" key="5">
    <source>
        <dbReference type="ARBA" id="ARBA00022737"/>
    </source>
</evidence>
<feature type="domain" description="PLD phosphodiesterase" evidence="10">
    <location>
        <begin position="363"/>
        <end position="390"/>
    </location>
</feature>
<keyword evidence="12" id="KW-1185">Reference proteome</keyword>
<feature type="domain" description="PLD phosphodiesterase" evidence="10">
    <location>
        <begin position="180"/>
        <end position="207"/>
    </location>
</feature>
<evidence type="ECO:0000256" key="4">
    <source>
        <dbReference type="ARBA" id="ARBA00022692"/>
    </source>
</evidence>
<keyword evidence="5" id="KW-0677">Repeat</keyword>
<dbReference type="GO" id="GO:0008808">
    <property type="term" value="F:cardiolipin synthase activity"/>
    <property type="evidence" value="ECO:0007669"/>
    <property type="project" value="UniProtKB-UniRule"/>
</dbReference>
<dbReference type="GO" id="GO:0016787">
    <property type="term" value="F:hydrolase activity"/>
    <property type="evidence" value="ECO:0007669"/>
    <property type="project" value="UniProtKB-KW"/>
</dbReference>
<dbReference type="Gene3D" id="3.30.870.10">
    <property type="entry name" value="Endonuclease Chain A"/>
    <property type="match status" value="2"/>
</dbReference>
<dbReference type="CDD" id="cd09112">
    <property type="entry name" value="PLDc_CLS_2"/>
    <property type="match status" value="1"/>
</dbReference>
<evidence type="ECO:0000256" key="9">
    <source>
        <dbReference type="SAM" id="SignalP"/>
    </source>
</evidence>
<keyword evidence="9" id="KW-0732">Signal</keyword>
<keyword evidence="2" id="KW-1003">Cell membrane</keyword>
<dbReference type="InterPro" id="IPR025202">
    <property type="entry name" value="PLD-like_dom"/>
</dbReference>
<sequence length="450" mass="51559">MKIICQLIYKVLCLAMLVCMTAMPAKAGERHEEPSLSTSCPEDTNTMVRTTDTVKVQLPSDSIFARYLRQQGYVITPHNQLTLLTSGRSKFESLFHEIRNARHQVHLEYFNFRSDSIAKELFTLLAEKAKEGVKVRALFDAFGNFSNNRPLRKDHLKMLNERGVEIVKFDPFRFPYINHVFSRDHQKIVVVDGKVGYTGGMNIADYYINGLPEIGPWRDMHVRIEGPAAEYLQKAFLHTWNKETGQHIGGEECFPLDKDSLAHLPDVSGGRVAIVQRIPKEAPKAVREAYIAAIDAADRKIQLINPYFTPTRSIRKAIKRAVKRGVRVEIMIPGKSDIPFTPDAGFYFANRLRKAGAHIYVFNGGFHHSKIMMVDDRFCTVGSTNLNSRSLRYDYEINAFIFDLPTTAELTEVFRQDKLNSTVYTREEHLKRSPWKRFVGWFAHLFTPVL</sequence>
<evidence type="ECO:0000313" key="11">
    <source>
        <dbReference type="EMBL" id="EEF77153.1"/>
    </source>
</evidence>
<dbReference type="eggNOG" id="COG1502">
    <property type="taxonomic scope" value="Bacteria"/>
</dbReference>
<dbReference type="STRING" id="547042.BACCOPRO_02665"/>
<dbReference type="InterPro" id="IPR022924">
    <property type="entry name" value="Cardiolipin_synthase"/>
</dbReference>
<dbReference type="SUPFAM" id="SSF56024">
    <property type="entry name" value="Phospholipase D/nuclease"/>
    <property type="match status" value="2"/>
</dbReference>
<evidence type="ECO:0000313" key="12">
    <source>
        <dbReference type="Proteomes" id="UP000014073"/>
    </source>
</evidence>
<evidence type="ECO:0000256" key="8">
    <source>
        <dbReference type="NCBIfam" id="TIGR04265"/>
    </source>
</evidence>
<keyword evidence="4" id="KW-0812">Transmembrane</keyword>
<dbReference type="NCBIfam" id="TIGR04265">
    <property type="entry name" value="bac_cardiolipin"/>
    <property type="match status" value="1"/>
</dbReference>
<evidence type="ECO:0000256" key="1">
    <source>
        <dbReference type="ARBA" id="ARBA00004236"/>
    </source>
</evidence>
<name>S0F9S5_9BACT</name>
<keyword evidence="3" id="KW-0808">Transferase</keyword>
<dbReference type="CDD" id="cd09110">
    <property type="entry name" value="PLDc_CLS_1"/>
    <property type="match status" value="1"/>
</dbReference>
<keyword evidence="6" id="KW-1133">Transmembrane helix</keyword>
<evidence type="ECO:0000256" key="2">
    <source>
        <dbReference type="ARBA" id="ARBA00022475"/>
    </source>
</evidence>
<gene>
    <name evidence="11" type="ORF">BACCOPRO_02665</name>
</gene>
<dbReference type="EMBL" id="ACBW01000172">
    <property type="protein sequence ID" value="EEF77153.1"/>
    <property type="molecule type" value="Genomic_DNA"/>
</dbReference>
<feature type="chain" id="PRO_5004486444" description="Cardiolipin synthase" evidence="9">
    <location>
        <begin position="28"/>
        <end position="450"/>
    </location>
</feature>
<evidence type="ECO:0000256" key="7">
    <source>
        <dbReference type="ARBA" id="ARBA00023136"/>
    </source>
</evidence>